<dbReference type="AlphaFoldDB" id="A0A7S3BZY3"/>
<protein>
    <submittedName>
        <fullName evidence="1">Uncharacterized protein</fullName>
    </submittedName>
</protein>
<proteinExistence type="predicted"/>
<gene>
    <name evidence="1" type="ORF">HERI1096_LOCUS38260</name>
</gene>
<reference evidence="1" key="1">
    <citation type="submission" date="2021-01" db="EMBL/GenBank/DDBJ databases">
        <authorList>
            <person name="Corre E."/>
            <person name="Pelletier E."/>
            <person name="Niang G."/>
            <person name="Scheremetjew M."/>
            <person name="Finn R."/>
            <person name="Kale V."/>
            <person name="Holt S."/>
            <person name="Cochrane G."/>
            <person name="Meng A."/>
            <person name="Brown T."/>
            <person name="Cohen L."/>
        </authorList>
    </citation>
    <scope>NUCLEOTIDE SEQUENCE</scope>
    <source>
        <strain evidence="1">CCMP281</strain>
    </source>
</reference>
<dbReference type="EMBL" id="HBHX01069267">
    <property type="protein sequence ID" value="CAE0150118.1"/>
    <property type="molecule type" value="Transcribed_RNA"/>
</dbReference>
<sequence length="183" mass="19363">MGFLTRNSMEGAEQNAEAAALTAAARIGDVGTGAIGMLDKVHINEVKPCILCGACCALASVGIHWPYCIGCGQAGTLCACIEYESSTCKPLKGHPSIRCLCQTSSCVFVSAGKKLCQHQSQCCCLEGRCGLPCNSEHPCICTVLGLQFFREERCACPPKMQVKFAERIAAVTITPSVPSITRV</sequence>
<organism evidence="1">
    <name type="scientific">Haptolina ericina</name>
    <dbReference type="NCBI Taxonomy" id="156174"/>
    <lineage>
        <taxon>Eukaryota</taxon>
        <taxon>Haptista</taxon>
        <taxon>Haptophyta</taxon>
        <taxon>Prymnesiophyceae</taxon>
        <taxon>Prymnesiales</taxon>
        <taxon>Prymnesiaceae</taxon>
        <taxon>Haptolina</taxon>
    </lineage>
</organism>
<name>A0A7S3BZY3_9EUKA</name>
<accession>A0A7S3BZY3</accession>
<evidence type="ECO:0000313" key="1">
    <source>
        <dbReference type="EMBL" id="CAE0150118.1"/>
    </source>
</evidence>